<accession>A0AAV4B5Z4</accession>
<keyword evidence="2" id="KW-1185">Reference proteome</keyword>
<protein>
    <submittedName>
        <fullName evidence="1">Uncharacterized protein</fullName>
    </submittedName>
</protein>
<dbReference type="AlphaFoldDB" id="A0AAV4B5Z4"/>
<reference evidence="1 2" key="1">
    <citation type="journal article" date="2021" name="Elife">
        <title>Chloroplast acquisition without the gene transfer in kleptoplastic sea slugs, Plakobranchus ocellatus.</title>
        <authorList>
            <person name="Maeda T."/>
            <person name="Takahashi S."/>
            <person name="Yoshida T."/>
            <person name="Shimamura S."/>
            <person name="Takaki Y."/>
            <person name="Nagai Y."/>
            <person name="Toyoda A."/>
            <person name="Suzuki Y."/>
            <person name="Arimoto A."/>
            <person name="Ishii H."/>
            <person name="Satoh N."/>
            <person name="Nishiyama T."/>
            <person name="Hasebe M."/>
            <person name="Maruyama T."/>
            <person name="Minagawa J."/>
            <person name="Obokata J."/>
            <person name="Shigenobu S."/>
        </authorList>
    </citation>
    <scope>NUCLEOTIDE SEQUENCE [LARGE SCALE GENOMIC DNA]</scope>
</reference>
<sequence>MDLLLDIDTLQFCCRRQYYDPGKDKERGAEFDKGTEHGQHTEVYRLSIARCSQAFGACGGDRICDRWVPADLRALDALFEKAKTKIFLYSPCIHREDISTNYLSSTLP</sequence>
<evidence type="ECO:0000313" key="1">
    <source>
        <dbReference type="EMBL" id="GFO15035.1"/>
    </source>
</evidence>
<dbReference type="Proteomes" id="UP000735302">
    <property type="component" value="Unassembled WGS sequence"/>
</dbReference>
<organism evidence="1 2">
    <name type="scientific">Plakobranchus ocellatus</name>
    <dbReference type="NCBI Taxonomy" id="259542"/>
    <lineage>
        <taxon>Eukaryota</taxon>
        <taxon>Metazoa</taxon>
        <taxon>Spiralia</taxon>
        <taxon>Lophotrochozoa</taxon>
        <taxon>Mollusca</taxon>
        <taxon>Gastropoda</taxon>
        <taxon>Heterobranchia</taxon>
        <taxon>Euthyneura</taxon>
        <taxon>Panpulmonata</taxon>
        <taxon>Sacoglossa</taxon>
        <taxon>Placobranchoidea</taxon>
        <taxon>Plakobranchidae</taxon>
        <taxon>Plakobranchus</taxon>
    </lineage>
</organism>
<proteinExistence type="predicted"/>
<evidence type="ECO:0000313" key="2">
    <source>
        <dbReference type="Proteomes" id="UP000735302"/>
    </source>
</evidence>
<name>A0AAV4B5Z4_9GAST</name>
<gene>
    <name evidence="1" type="ORF">PoB_004154000</name>
</gene>
<comment type="caution">
    <text evidence="1">The sequence shown here is derived from an EMBL/GenBank/DDBJ whole genome shotgun (WGS) entry which is preliminary data.</text>
</comment>
<dbReference type="EMBL" id="BLXT01004590">
    <property type="protein sequence ID" value="GFO15035.1"/>
    <property type="molecule type" value="Genomic_DNA"/>
</dbReference>